<dbReference type="AlphaFoldDB" id="Q3SHI1"/>
<proteinExistence type="predicted"/>
<dbReference type="EMBL" id="CP000116">
    <property type="protein sequence ID" value="AAZ97905.1"/>
    <property type="molecule type" value="Genomic_DNA"/>
</dbReference>
<gene>
    <name evidence="1" type="ordered locus">Tbd_1952</name>
</gene>
<evidence type="ECO:0000313" key="2">
    <source>
        <dbReference type="Proteomes" id="UP000008291"/>
    </source>
</evidence>
<sequence length="122" mass="13432">MPFIRIFPLHETEAVRPEDFGRGNPARCGALRRSDAREIWLALRQIVAYEECPLYLICEAEPNALVNGIRMRLADGGMLVVADDPEDDALGFAAAVERAAGGQVAEMGCSRYLGELTRKNLI</sequence>
<evidence type="ECO:0000313" key="1">
    <source>
        <dbReference type="EMBL" id="AAZ97905.1"/>
    </source>
</evidence>
<protein>
    <submittedName>
        <fullName evidence="1">Uncharacterized protein</fullName>
    </submittedName>
</protein>
<dbReference type="RefSeq" id="WP_011312464.1">
    <property type="nucleotide sequence ID" value="NC_007404.1"/>
</dbReference>
<dbReference type="HOGENOM" id="CLU_2060378_0_0_4"/>
<dbReference type="KEGG" id="tbd:Tbd_1952"/>
<accession>Q3SHI1</accession>
<dbReference type="Proteomes" id="UP000008291">
    <property type="component" value="Chromosome"/>
</dbReference>
<name>Q3SHI1_THIDA</name>
<dbReference type="OrthoDB" id="9255820at2"/>
<dbReference type="STRING" id="292415.Tbd_1952"/>
<dbReference type="eggNOG" id="ENOG5034BET">
    <property type="taxonomic scope" value="Bacteria"/>
</dbReference>
<organism evidence="1 2">
    <name type="scientific">Thiobacillus denitrificans (strain ATCC 25259 / T1)</name>
    <dbReference type="NCBI Taxonomy" id="292415"/>
    <lineage>
        <taxon>Bacteria</taxon>
        <taxon>Pseudomonadati</taxon>
        <taxon>Pseudomonadota</taxon>
        <taxon>Betaproteobacteria</taxon>
        <taxon>Nitrosomonadales</taxon>
        <taxon>Thiobacillaceae</taxon>
        <taxon>Thiobacillus</taxon>
    </lineage>
</organism>
<reference evidence="1 2" key="1">
    <citation type="journal article" date="2006" name="J. Bacteriol.">
        <title>The genome sequence of the obligately chemolithoautotrophic, facultatively anaerobic bacterium Thiobacillus denitrificans.</title>
        <authorList>
            <person name="Beller H.R."/>
            <person name="Chain P.S."/>
            <person name="Letain T.E."/>
            <person name="Chakicherla A."/>
            <person name="Larimer F.W."/>
            <person name="Richardson P.M."/>
            <person name="Coleman M.A."/>
            <person name="Wood A.P."/>
            <person name="Kelly D.P."/>
        </authorList>
    </citation>
    <scope>NUCLEOTIDE SEQUENCE [LARGE SCALE GENOMIC DNA]</scope>
    <source>
        <strain evidence="1 2">ATCC 25259</strain>
    </source>
</reference>
<keyword evidence="2" id="KW-1185">Reference proteome</keyword>